<sequence>MAGGDGGAVADYDRWAASSSSPLPLLPTEKPTPAGASLLPAAAPAAPPPCRGGGHNGGAPLPPVSLPPPNGGEFLLNLLQRRPKSQANPPSPPSSVFPGSGGGGSHEDPAVAAFGPSVPFPHPPPTGGSPAGPLYPHPQCPPPWEGYPGFHHPPWAVPPSELGPPRPPPAPGFPHHHQHRPPHHYNPSLPGVVPAFSPQLGFLSAPFDGRELHGNPGYSRHPRHQQQPRQDAFSMDGSPPLLFGSIAGAGGGGHLSQRNPVLPDKVDGSSRGLHVRRDVMNGHPVAHNALVGYDHQRDRVLDGRPSFGTRNFHESNWSHPPKAHQRPSRQWREIGDPTGQKQQGFPPQRSVKVDSGKLYPQKKHKDVRNQVPSSNGKNGGHTIEKRPDLQSGEAKIFSRDNESSTLSTHLQLSTRLDYSSPSLGSRTHPVLASPAEEHRENLHMDNVCTVLGEEEVNDGEVESFVCTSNSNEEQDLSSEQVVNSLILTDHIAEKIDEINVHAPRGKDYRSDFSRGHHVLNQRMRNRRRELRCRRDIASFTSSFLAIYKSLIPTEEEKAKQKQLFQSLEKLVITKWPNARLYLYGSCANTFGVSNSDIDVCLAIDDNGMDKSEILLKLADILQSGNLQNVQALTRARVPIVKLMDPVTGLSCDICINNLLAVVNTKLLRDYAQIDDRLWQLAFIVKHWAKSRGVNDTYQGTLSSYAYVLMCIHFLQLRKPAILPCLQEMEATHVVIVDDVECTFFDQVEKLHDFGAGNKENIAELLWAFFSYWAYHHDYANDVISVRIGGIIRKQSKDWTRRIGNDRHLICIEDPFELSHDLGRVVDKYTIKILREEFERAAGIMQYDPNPSIKLFEPYIRVSVQDFVESYPS</sequence>
<evidence type="ECO:0000256" key="1">
    <source>
        <dbReference type="ARBA" id="ARBA00001936"/>
    </source>
</evidence>
<protein>
    <recommendedName>
        <fullName evidence="5">RNA uridylyltransferase</fullName>
        <ecNumber evidence="5">2.7.7.52</ecNumber>
    </recommendedName>
</protein>
<evidence type="ECO:0000313" key="14">
    <source>
        <dbReference type="EMBL" id="JAT67043.1"/>
    </source>
</evidence>
<evidence type="ECO:0000256" key="11">
    <source>
        <dbReference type="SAM" id="MobiDB-lite"/>
    </source>
</evidence>
<keyword evidence="9" id="KW-0460">Magnesium</keyword>
<feature type="compositionally biased region" description="Pro residues" evidence="11">
    <location>
        <begin position="118"/>
        <end position="131"/>
    </location>
</feature>
<evidence type="ECO:0000256" key="2">
    <source>
        <dbReference type="ARBA" id="ARBA00001946"/>
    </source>
</evidence>
<evidence type="ECO:0000256" key="7">
    <source>
        <dbReference type="ARBA" id="ARBA00022679"/>
    </source>
</evidence>
<evidence type="ECO:0000259" key="12">
    <source>
        <dbReference type="Pfam" id="PF03828"/>
    </source>
</evidence>
<feature type="domain" description="Poly(A) RNA polymerase mitochondrial-like central palm" evidence="13">
    <location>
        <begin position="541"/>
        <end position="672"/>
    </location>
</feature>
<feature type="domain" description="PAP-associated" evidence="12">
    <location>
        <begin position="760"/>
        <end position="819"/>
    </location>
</feature>
<feature type="region of interest" description="Disordered" evidence="11">
    <location>
        <begin position="211"/>
        <end position="270"/>
    </location>
</feature>
<dbReference type="GO" id="GO:0000956">
    <property type="term" value="P:nuclear-transcribed mRNA catabolic process"/>
    <property type="evidence" value="ECO:0007669"/>
    <property type="project" value="UniProtKB-ARBA"/>
</dbReference>
<evidence type="ECO:0000256" key="3">
    <source>
        <dbReference type="ARBA" id="ARBA00004496"/>
    </source>
</evidence>
<feature type="region of interest" description="Disordered" evidence="11">
    <location>
        <begin position="161"/>
        <end position="181"/>
    </location>
</feature>
<dbReference type="SUPFAM" id="SSF81301">
    <property type="entry name" value="Nucleotidyltransferase"/>
    <property type="match status" value="1"/>
</dbReference>
<comment type="similarity">
    <text evidence="4">Belongs to the DNA polymerase type-B-like family.</text>
</comment>
<feature type="compositionally biased region" description="Low complexity" evidence="11">
    <location>
        <begin position="18"/>
        <end position="44"/>
    </location>
</feature>
<feature type="compositionally biased region" description="Pro residues" evidence="11">
    <location>
        <begin position="161"/>
        <end position="172"/>
    </location>
</feature>
<feature type="region of interest" description="Disordered" evidence="11">
    <location>
        <begin position="1"/>
        <end position="131"/>
    </location>
</feature>
<name>A0A1D1ZJQ6_9ARAE</name>
<dbReference type="EC" id="2.7.7.52" evidence="5"/>
<keyword evidence="6" id="KW-0963">Cytoplasm</keyword>
<dbReference type="CDD" id="cd05402">
    <property type="entry name" value="NT_PAP_TUTase"/>
    <property type="match status" value="1"/>
</dbReference>
<evidence type="ECO:0000256" key="6">
    <source>
        <dbReference type="ARBA" id="ARBA00022490"/>
    </source>
</evidence>
<comment type="cofactor">
    <cofactor evidence="1">
        <name>Mn(2+)</name>
        <dbReference type="ChEBI" id="CHEBI:29035"/>
    </cofactor>
</comment>
<dbReference type="Pfam" id="PF03828">
    <property type="entry name" value="PAP_assoc"/>
    <property type="match status" value="1"/>
</dbReference>
<dbReference type="GO" id="GO:0061157">
    <property type="term" value="P:mRNA destabilization"/>
    <property type="evidence" value="ECO:0007669"/>
    <property type="project" value="UniProtKB-ARBA"/>
</dbReference>
<feature type="compositionally biased region" description="Pro residues" evidence="11">
    <location>
        <begin position="60"/>
        <end position="70"/>
    </location>
</feature>
<dbReference type="FunFam" id="3.30.460.10:FF:000067">
    <property type="entry name" value="Terminal uridylyltransferase cid1"/>
    <property type="match status" value="1"/>
</dbReference>
<feature type="region of interest" description="Disordered" evidence="11">
    <location>
        <begin position="301"/>
        <end position="391"/>
    </location>
</feature>
<evidence type="ECO:0000256" key="10">
    <source>
        <dbReference type="ARBA" id="ARBA00049105"/>
    </source>
</evidence>
<dbReference type="PANTHER" id="PTHR12271:SF40">
    <property type="entry name" value="POLY(A) RNA POLYMERASE GLD2"/>
    <property type="match status" value="1"/>
</dbReference>
<gene>
    <name evidence="14" type="primary">cid11_4</name>
    <name evidence="14" type="ORF">g.77893</name>
</gene>
<dbReference type="GO" id="GO:0031123">
    <property type="term" value="P:RNA 3'-end processing"/>
    <property type="evidence" value="ECO:0007669"/>
    <property type="project" value="TreeGrafter"/>
</dbReference>
<dbReference type="GO" id="GO:0050265">
    <property type="term" value="F:RNA uridylyltransferase activity"/>
    <property type="evidence" value="ECO:0007669"/>
    <property type="project" value="UniProtKB-EC"/>
</dbReference>
<reference evidence="14" key="1">
    <citation type="submission" date="2015-07" db="EMBL/GenBank/DDBJ databases">
        <title>Transcriptome Assembly of Anthurium amnicola.</title>
        <authorList>
            <person name="Suzuki J."/>
        </authorList>
    </citation>
    <scope>NUCLEOTIDE SEQUENCE</scope>
</reference>
<dbReference type="GO" id="GO:0046872">
    <property type="term" value="F:metal ion binding"/>
    <property type="evidence" value="ECO:0007669"/>
    <property type="project" value="UniProtKB-KW"/>
</dbReference>
<proteinExistence type="inferred from homology"/>
<organism evidence="14">
    <name type="scientific">Anthurium amnicola</name>
    <dbReference type="NCBI Taxonomy" id="1678845"/>
    <lineage>
        <taxon>Eukaryota</taxon>
        <taxon>Viridiplantae</taxon>
        <taxon>Streptophyta</taxon>
        <taxon>Embryophyta</taxon>
        <taxon>Tracheophyta</taxon>
        <taxon>Spermatophyta</taxon>
        <taxon>Magnoliopsida</taxon>
        <taxon>Liliopsida</taxon>
        <taxon>Araceae</taxon>
        <taxon>Pothoideae</taxon>
        <taxon>Potheae</taxon>
        <taxon>Anthurium</taxon>
    </lineage>
</organism>
<dbReference type="AlphaFoldDB" id="A0A1D1ZJQ6"/>
<dbReference type="InterPro" id="IPR054708">
    <property type="entry name" value="MTPAP-like_central"/>
</dbReference>
<dbReference type="InterPro" id="IPR002058">
    <property type="entry name" value="PAP_assoc"/>
</dbReference>
<evidence type="ECO:0000256" key="5">
    <source>
        <dbReference type="ARBA" id="ARBA00012472"/>
    </source>
</evidence>
<dbReference type="Pfam" id="PF22600">
    <property type="entry name" value="MTPAP-like_central"/>
    <property type="match status" value="1"/>
</dbReference>
<dbReference type="Gene3D" id="3.30.460.10">
    <property type="entry name" value="Beta Polymerase, domain 2"/>
    <property type="match status" value="1"/>
</dbReference>
<evidence type="ECO:0000256" key="8">
    <source>
        <dbReference type="ARBA" id="ARBA00022723"/>
    </source>
</evidence>
<dbReference type="SUPFAM" id="SSF81631">
    <property type="entry name" value="PAP/OAS1 substrate-binding domain"/>
    <property type="match status" value="1"/>
</dbReference>
<dbReference type="GO" id="GO:0005737">
    <property type="term" value="C:cytoplasm"/>
    <property type="evidence" value="ECO:0007669"/>
    <property type="project" value="UniProtKB-SubCell"/>
</dbReference>
<dbReference type="PANTHER" id="PTHR12271">
    <property type="entry name" value="POLY A POLYMERASE CID PAP -RELATED"/>
    <property type="match status" value="1"/>
</dbReference>
<comment type="cofactor">
    <cofactor evidence="2">
        <name>Mg(2+)</name>
        <dbReference type="ChEBI" id="CHEBI:18420"/>
    </cofactor>
</comment>
<evidence type="ECO:0000259" key="13">
    <source>
        <dbReference type="Pfam" id="PF22600"/>
    </source>
</evidence>
<dbReference type="Gene3D" id="1.10.1410.10">
    <property type="match status" value="1"/>
</dbReference>
<evidence type="ECO:0000256" key="4">
    <source>
        <dbReference type="ARBA" id="ARBA00008593"/>
    </source>
</evidence>
<keyword evidence="7" id="KW-0808">Transferase</keyword>
<evidence type="ECO:0000256" key="9">
    <source>
        <dbReference type="ARBA" id="ARBA00022842"/>
    </source>
</evidence>
<keyword evidence="8" id="KW-0479">Metal-binding</keyword>
<accession>A0A1D1ZJQ6</accession>
<dbReference type="GO" id="GO:0010628">
    <property type="term" value="P:positive regulation of gene expression"/>
    <property type="evidence" value="ECO:0007669"/>
    <property type="project" value="UniProtKB-ARBA"/>
</dbReference>
<comment type="subcellular location">
    <subcellularLocation>
        <location evidence="3">Cytoplasm</location>
    </subcellularLocation>
</comment>
<dbReference type="InterPro" id="IPR043519">
    <property type="entry name" value="NT_sf"/>
</dbReference>
<dbReference type="FunFam" id="1.10.1410.10:FF:000018">
    <property type="entry name" value="Terminal uridylyltransferase cid1"/>
    <property type="match status" value="1"/>
</dbReference>
<dbReference type="EMBL" id="GDJX01000893">
    <property type="protein sequence ID" value="JAT67043.1"/>
    <property type="molecule type" value="Transcribed_RNA"/>
</dbReference>
<comment type="catalytic activity">
    <reaction evidence="10">
        <text>RNA(n) + UTP = RNA(n)-3'-uridine ribonucleotide + diphosphate</text>
        <dbReference type="Rhea" id="RHEA:14785"/>
        <dbReference type="Rhea" id="RHEA-COMP:14527"/>
        <dbReference type="Rhea" id="RHEA-COMP:17348"/>
        <dbReference type="ChEBI" id="CHEBI:33019"/>
        <dbReference type="ChEBI" id="CHEBI:46398"/>
        <dbReference type="ChEBI" id="CHEBI:140395"/>
        <dbReference type="ChEBI" id="CHEBI:173116"/>
        <dbReference type="EC" id="2.7.7.52"/>
    </reaction>
</comment>